<evidence type="ECO:0000313" key="2">
    <source>
        <dbReference type="EMBL" id="SHH77252.1"/>
    </source>
</evidence>
<dbReference type="STRING" id="573501.SAMN04487999_0851"/>
<evidence type="ECO:0000313" key="1">
    <source>
        <dbReference type="EMBL" id="RXG31007.1"/>
    </source>
</evidence>
<evidence type="ECO:0000313" key="3">
    <source>
        <dbReference type="Proteomes" id="UP000184240"/>
    </source>
</evidence>
<dbReference type="RefSeq" id="WP_072980770.1">
    <property type="nucleotide sequence ID" value="NZ_FQXT01000002.1"/>
</dbReference>
<dbReference type="AlphaFoldDB" id="A0A1M5VPS7"/>
<reference evidence="3" key="1">
    <citation type="submission" date="2016-11" db="EMBL/GenBank/DDBJ databases">
        <authorList>
            <person name="Varghese N."/>
            <person name="Submissions S."/>
        </authorList>
    </citation>
    <scope>NUCLEOTIDE SEQUENCE [LARGE SCALE GENOMIC DNA]</scope>
    <source>
        <strain evidence="3">DSM 19859</strain>
    </source>
</reference>
<organism evidence="2 3">
    <name type="scientific">Leeuwenhoekiella palythoae</name>
    <dbReference type="NCBI Taxonomy" id="573501"/>
    <lineage>
        <taxon>Bacteria</taxon>
        <taxon>Pseudomonadati</taxon>
        <taxon>Bacteroidota</taxon>
        <taxon>Flavobacteriia</taxon>
        <taxon>Flavobacteriales</taxon>
        <taxon>Flavobacteriaceae</taxon>
        <taxon>Leeuwenhoekiella</taxon>
    </lineage>
</organism>
<evidence type="ECO:0000313" key="4">
    <source>
        <dbReference type="Proteomes" id="UP000290037"/>
    </source>
</evidence>
<dbReference type="Proteomes" id="UP000184240">
    <property type="component" value="Unassembled WGS sequence"/>
</dbReference>
<reference evidence="1 4" key="3">
    <citation type="submission" date="2018-07" db="EMBL/GenBank/DDBJ databases">
        <title>Leeuwenhoekiella genomics.</title>
        <authorList>
            <person name="Tahon G."/>
            <person name="Willems A."/>
        </authorList>
    </citation>
    <scope>NUCLEOTIDE SEQUENCE [LARGE SCALE GENOMIC DNA]</scope>
    <source>
        <strain evidence="1 4">LMG 24856</strain>
    </source>
</reference>
<reference evidence="2" key="2">
    <citation type="submission" date="2016-11" db="EMBL/GenBank/DDBJ databases">
        <authorList>
            <person name="Jaros S."/>
            <person name="Januszkiewicz K."/>
            <person name="Wedrychowicz H."/>
        </authorList>
    </citation>
    <scope>NUCLEOTIDE SEQUENCE [LARGE SCALE GENOMIC DNA]</scope>
    <source>
        <strain evidence="2">DSM 19859</strain>
    </source>
</reference>
<protein>
    <submittedName>
        <fullName evidence="2">Uncharacterized protein</fullName>
    </submittedName>
</protein>
<dbReference type="Proteomes" id="UP000290037">
    <property type="component" value="Unassembled WGS sequence"/>
</dbReference>
<dbReference type="EMBL" id="FQXT01000002">
    <property type="protein sequence ID" value="SHH77252.1"/>
    <property type="molecule type" value="Genomic_DNA"/>
</dbReference>
<sequence>MKSITCILFLFSLISYSQNEDQLIEDNCNCVKTIEKNISLEQKRKLIMDCSLNAFKENRLYTEKVVKEFTGKNSVNGYDVFNYLQEVFDYTMTNNCSEYKDLMAEILGATSINPTVKEIGLKVCSELSQDFSEEEANTIIEKLTKEKGQKLIKLYGPNFKENYKNELNLFLFYNCEVYRLNTNK</sequence>
<name>A0A1M5VPS7_9FLAO</name>
<gene>
    <name evidence="1" type="ORF">DSM01_143</name>
    <name evidence="2" type="ORF">SAMN04487999_0851</name>
</gene>
<keyword evidence="4" id="KW-1185">Reference proteome</keyword>
<proteinExistence type="predicted"/>
<dbReference type="EMBL" id="QOVN01000001">
    <property type="protein sequence ID" value="RXG31007.1"/>
    <property type="molecule type" value="Genomic_DNA"/>
</dbReference>
<accession>A0A1M5VPS7</accession>